<organism evidence="3 4">
    <name type="scientific">Sandaracinomonas limnophila</name>
    <dbReference type="NCBI Taxonomy" id="1862386"/>
    <lineage>
        <taxon>Bacteria</taxon>
        <taxon>Pseudomonadati</taxon>
        <taxon>Bacteroidota</taxon>
        <taxon>Cytophagia</taxon>
        <taxon>Cytophagales</taxon>
        <taxon>Flectobacillaceae</taxon>
        <taxon>Sandaracinomonas</taxon>
    </lineage>
</organism>
<gene>
    <name evidence="3" type="ORF">EOJ36_09050</name>
</gene>
<dbReference type="CDD" id="cd00293">
    <property type="entry name" value="USP-like"/>
    <property type="match status" value="1"/>
</dbReference>
<dbReference type="Gene3D" id="3.40.50.620">
    <property type="entry name" value="HUPs"/>
    <property type="match status" value="2"/>
</dbReference>
<comment type="caution">
    <text evidence="3">The sequence shown here is derived from an EMBL/GenBank/DDBJ whole genome shotgun (WGS) entry which is preliminary data.</text>
</comment>
<dbReference type="PANTHER" id="PTHR46268">
    <property type="entry name" value="STRESS RESPONSE PROTEIN NHAX"/>
    <property type="match status" value="1"/>
</dbReference>
<accession>A0A437PP63</accession>
<keyword evidence="4" id="KW-1185">Reference proteome</keyword>
<reference evidence="3 4" key="1">
    <citation type="submission" date="2019-01" db="EMBL/GenBank/DDBJ databases">
        <authorList>
            <person name="Chen W.-M."/>
        </authorList>
    </citation>
    <scope>NUCLEOTIDE SEQUENCE [LARGE SCALE GENOMIC DNA]</scope>
    <source>
        <strain evidence="3 4">FSY-15</strain>
    </source>
</reference>
<dbReference type="AlphaFoldDB" id="A0A437PP63"/>
<evidence type="ECO:0000259" key="2">
    <source>
        <dbReference type="Pfam" id="PF00582"/>
    </source>
</evidence>
<name>A0A437PP63_9BACT</name>
<evidence type="ECO:0000313" key="4">
    <source>
        <dbReference type="Proteomes" id="UP000282832"/>
    </source>
</evidence>
<dbReference type="EMBL" id="SACY01000004">
    <property type="protein sequence ID" value="RVU24065.1"/>
    <property type="molecule type" value="Genomic_DNA"/>
</dbReference>
<dbReference type="InterPro" id="IPR006015">
    <property type="entry name" value="Universal_stress_UspA"/>
</dbReference>
<dbReference type="Proteomes" id="UP000282832">
    <property type="component" value="Unassembled WGS sequence"/>
</dbReference>
<dbReference type="Pfam" id="PF00582">
    <property type="entry name" value="Usp"/>
    <property type="match status" value="2"/>
</dbReference>
<feature type="domain" description="UspA" evidence="2">
    <location>
        <begin position="208"/>
        <end position="275"/>
    </location>
</feature>
<dbReference type="OrthoDB" id="9788959at2"/>
<evidence type="ECO:0000256" key="1">
    <source>
        <dbReference type="ARBA" id="ARBA00008791"/>
    </source>
</evidence>
<protein>
    <recommendedName>
        <fullName evidence="2">UspA domain-containing protein</fullName>
    </recommendedName>
</protein>
<evidence type="ECO:0000313" key="3">
    <source>
        <dbReference type="EMBL" id="RVU24065.1"/>
    </source>
</evidence>
<dbReference type="InterPro" id="IPR006016">
    <property type="entry name" value="UspA"/>
</dbReference>
<proteinExistence type="inferred from homology"/>
<dbReference type="SUPFAM" id="SSF52402">
    <property type="entry name" value="Adenine nucleotide alpha hydrolases-like"/>
    <property type="match status" value="2"/>
</dbReference>
<sequence>MKNILIATDFSEGSKNAIEHARKIAKQLKAKLIYLHAHYPIVPTNYLDPNGIYLSTPETDIQGTLKDLKKALSHFQEEDKKDGISSEIRVELGDLSSCIQTIEEQEKLDLVIISKTSQTNFLDKLIGSTAKGLLHDLHVPLLIIPSNFHADIFEKVLYATQLEFDEIPYIKSALKWSEKGKNKLTIAHLDEEFETDLIPNHQFLEEIKEALKKEEVYYKNADTKSFKPGIIRLIKDENASLICLTTHKRNLLTQIVSPSKTRDAIDYLPIPVLVFNAPN</sequence>
<feature type="domain" description="UspA" evidence="2">
    <location>
        <begin position="1"/>
        <end position="145"/>
    </location>
</feature>
<dbReference type="InterPro" id="IPR014729">
    <property type="entry name" value="Rossmann-like_a/b/a_fold"/>
</dbReference>
<dbReference type="PRINTS" id="PR01438">
    <property type="entry name" value="UNVRSLSTRESS"/>
</dbReference>
<comment type="similarity">
    <text evidence="1">Belongs to the universal stress protein A family.</text>
</comment>
<dbReference type="PANTHER" id="PTHR46268:SF6">
    <property type="entry name" value="UNIVERSAL STRESS PROTEIN UP12"/>
    <property type="match status" value="1"/>
</dbReference>
<dbReference type="RefSeq" id="WP_127804577.1">
    <property type="nucleotide sequence ID" value="NZ_SACY01000004.1"/>
</dbReference>